<evidence type="ECO:0000259" key="5">
    <source>
        <dbReference type="Pfam" id="PF22692"/>
    </source>
</evidence>
<dbReference type="InterPro" id="IPR001444">
    <property type="entry name" value="Flag_bb_rod_N"/>
</dbReference>
<dbReference type="InterPro" id="IPR010930">
    <property type="entry name" value="Flg_bb/hook_C_dom"/>
</dbReference>
<dbReference type="Pfam" id="PF00460">
    <property type="entry name" value="Flg_bb_rod"/>
    <property type="match status" value="1"/>
</dbReference>
<evidence type="ECO:0000313" key="7">
    <source>
        <dbReference type="Proteomes" id="UP001332192"/>
    </source>
</evidence>
<keyword evidence="6" id="KW-0282">Flagellum</keyword>
<keyword evidence="6" id="KW-0969">Cilium</keyword>
<evidence type="ECO:0000256" key="2">
    <source>
        <dbReference type="RuleBase" id="RU362116"/>
    </source>
</evidence>
<dbReference type="InterPro" id="IPR037925">
    <property type="entry name" value="FlgE/F/G-like"/>
</dbReference>
<reference evidence="6 7" key="1">
    <citation type="journal article" date="2024" name="Front. Microbiol.">
        <title>Novel thermophilic genera Geochorda gen. nov. and Carboxydochorda gen. nov. from the deep terrestrial subsurface reveal the ecophysiological diversity in the class Limnochordia.</title>
        <authorList>
            <person name="Karnachuk O.V."/>
            <person name="Lukina A.P."/>
            <person name="Avakyan M.R."/>
            <person name="Kadnikov V.V."/>
            <person name="Begmatov S."/>
            <person name="Beletsky A.V."/>
            <person name="Vlasova K.G."/>
            <person name="Novikov A.A."/>
            <person name="Shcherbakova V.A."/>
            <person name="Mardanov A.V."/>
            <person name="Ravin N.V."/>
        </authorList>
    </citation>
    <scope>NUCLEOTIDE SEQUENCE [LARGE SCALE GENOMIC DNA]</scope>
    <source>
        <strain evidence="6 7">L945</strain>
    </source>
</reference>
<proteinExistence type="inferred from homology"/>
<dbReference type="PANTHER" id="PTHR30435">
    <property type="entry name" value="FLAGELLAR PROTEIN"/>
    <property type="match status" value="1"/>
</dbReference>
<name>A0ABZ1BWJ8_9FIRM</name>
<sequence>MIRGLYTGASAMLVYARRQDLLANDLANAQTPGYRTEDAPIRAFPELFIHEELGATRSPRGMAGTGAYLDRSYLRWEPAPIRYTGRELDLAIEGDGFFAVQTPAGVRLTRAGNFVIDAQGRLATPDGYLVLGPEGPVQAGTAQGAALAVTEQGEVLDATTGALLGRIGLVDVPDRQGLVREGSNLFRPTAESGPVVAAAGTIRQGMLEGSATSVVETMVQMIAGLRAYQAAQQAVRAEDEMTGSLIAQIGRVS</sequence>
<gene>
    <name evidence="6" type="ORF">U7230_12635</name>
</gene>
<dbReference type="InterPro" id="IPR020013">
    <property type="entry name" value="Flagellar_FlgE/F/G"/>
</dbReference>
<keyword evidence="6" id="KW-0966">Cell projection</keyword>
<feature type="domain" description="Flagellar basal body rod protein N-terminal" evidence="3">
    <location>
        <begin position="5"/>
        <end position="35"/>
    </location>
</feature>
<dbReference type="Pfam" id="PF06429">
    <property type="entry name" value="Flg_bbr_C"/>
    <property type="match status" value="1"/>
</dbReference>
<feature type="domain" description="Flagellar basal-body/hook protein C-terminal" evidence="4">
    <location>
        <begin position="203"/>
        <end position="246"/>
    </location>
</feature>
<evidence type="ECO:0000259" key="4">
    <source>
        <dbReference type="Pfam" id="PF06429"/>
    </source>
</evidence>
<feature type="domain" description="Flagellar hook protein FlgE/F/G-like D1" evidence="5">
    <location>
        <begin position="91"/>
        <end position="155"/>
    </location>
</feature>
<dbReference type="PANTHER" id="PTHR30435:SF19">
    <property type="entry name" value="FLAGELLAR BASAL-BODY ROD PROTEIN FLGG"/>
    <property type="match status" value="1"/>
</dbReference>
<keyword evidence="7" id="KW-1185">Reference proteome</keyword>
<dbReference type="SUPFAM" id="SSF117143">
    <property type="entry name" value="Flagellar hook protein flgE"/>
    <property type="match status" value="1"/>
</dbReference>
<dbReference type="Pfam" id="PF22692">
    <property type="entry name" value="LlgE_F_G_D1"/>
    <property type="match status" value="1"/>
</dbReference>
<comment type="similarity">
    <text evidence="1 2">Belongs to the flagella basal body rod proteins family.</text>
</comment>
<dbReference type="Proteomes" id="UP001332192">
    <property type="component" value="Chromosome"/>
</dbReference>
<dbReference type="RefSeq" id="WP_324716193.1">
    <property type="nucleotide sequence ID" value="NZ_CP141615.1"/>
</dbReference>
<organism evidence="6 7">
    <name type="scientific">Carboxydichorda subterranea</name>
    <dbReference type="NCBI Taxonomy" id="3109565"/>
    <lineage>
        <taxon>Bacteria</taxon>
        <taxon>Bacillati</taxon>
        <taxon>Bacillota</taxon>
        <taxon>Limnochordia</taxon>
        <taxon>Limnochordales</taxon>
        <taxon>Geochordaceae</taxon>
        <taxon>Carboxydichorda</taxon>
    </lineage>
</organism>
<comment type="subcellular location">
    <subcellularLocation>
        <location evidence="2">Bacterial flagellum basal body</location>
    </subcellularLocation>
</comment>
<accession>A0ABZ1BWJ8</accession>
<evidence type="ECO:0000256" key="1">
    <source>
        <dbReference type="ARBA" id="ARBA00009677"/>
    </source>
</evidence>
<dbReference type="EMBL" id="CP141615">
    <property type="protein sequence ID" value="WRP16921.1"/>
    <property type="molecule type" value="Genomic_DNA"/>
</dbReference>
<keyword evidence="2" id="KW-0975">Bacterial flagellum</keyword>
<dbReference type="InterPro" id="IPR053967">
    <property type="entry name" value="LlgE_F_G-like_D1"/>
</dbReference>
<dbReference type="NCBIfam" id="TIGR03506">
    <property type="entry name" value="FlgEFG_subfam"/>
    <property type="match status" value="2"/>
</dbReference>
<protein>
    <submittedName>
        <fullName evidence="6">Flagellar hook-basal body protein</fullName>
    </submittedName>
</protein>
<evidence type="ECO:0000313" key="6">
    <source>
        <dbReference type="EMBL" id="WRP16921.1"/>
    </source>
</evidence>
<evidence type="ECO:0000259" key="3">
    <source>
        <dbReference type="Pfam" id="PF00460"/>
    </source>
</evidence>